<reference evidence="2 3" key="1">
    <citation type="submission" date="2024-08" db="EMBL/GenBank/DDBJ databases">
        <title>Gnathostoma spinigerum genome.</title>
        <authorList>
            <person name="Gonzalez-Bertolin B."/>
            <person name="Monzon S."/>
            <person name="Zaballos A."/>
            <person name="Jimenez P."/>
            <person name="Dekumyoy P."/>
            <person name="Varona S."/>
            <person name="Cuesta I."/>
            <person name="Sumanam S."/>
            <person name="Adisakwattana P."/>
            <person name="Gasser R.B."/>
            <person name="Hernandez-Gonzalez A."/>
            <person name="Young N.D."/>
            <person name="Perteguer M.J."/>
        </authorList>
    </citation>
    <scope>NUCLEOTIDE SEQUENCE [LARGE SCALE GENOMIC DNA]</scope>
    <source>
        <strain evidence="2">AL3</strain>
        <tissue evidence="2">Liver</tissue>
    </source>
</reference>
<keyword evidence="1" id="KW-1133">Transmembrane helix</keyword>
<evidence type="ECO:0000256" key="1">
    <source>
        <dbReference type="SAM" id="Phobius"/>
    </source>
</evidence>
<organism evidence="2 3">
    <name type="scientific">Gnathostoma spinigerum</name>
    <dbReference type="NCBI Taxonomy" id="75299"/>
    <lineage>
        <taxon>Eukaryota</taxon>
        <taxon>Metazoa</taxon>
        <taxon>Ecdysozoa</taxon>
        <taxon>Nematoda</taxon>
        <taxon>Chromadorea</taxon>
        <taxon>Rhabditida</taxon>
        <taxon>Spirurina</taxon>
        <taxon>Gnathostomatomorpha</taxon>
        <taxon>Gnathostomatoidea</taxon>
        <taxon>Gnathostomatidae</taxon>
        <taxon>Gnathostoma</taxon>
    </lineage>
</organism>
<keyword evidence="1" id="KW-0812">Transmembrane</keyword>
<protein>
    <recommendedName>
        <fullName evidence="4">MSP domain-containing protein</fullName>
    </recommendedName>
</protein>
<accession>A0ABD6ESR6</accession>
<evidence type="ECO:0000313" key="3">
    <source>
        <dbReference type="Proteomes" id="UP001608902"/>
    </source>
</evidence>
<proteinExistence type="predicted"/>
<dbReference type="EMBL" id="JBGFUD010010417">
    <property type="protein sequence ID" value="MFH4982896.1"/>
    <property type="molecule type" value="Genomic_DNA"/>
</dbReference>
<keyword evidence="1" id="KW-0472">Membrane</keyword>
<comment type="caution">
    <text evidence="2">The sequence shown here is derived from an EMBL/GenBank/DDBJ whole genome shotgun (WGS) entry which is preliminary data.</text>
</comment>
<dbReference type="Proteomes" id="UP001608902">
    <property type="component" value="Unassembled WGS sequence"/>
</dbReference>
<evidence type="ECO:0008006" key="4">
    <source>
        <dbReference type="Google" id="ProtNLM"/>
    </source>
</evidence>
<sequence>MLIFSIDPVTVEPTTAISNTQPPIIEQIEPQPVTNLSAENDAHVETDLRNVRRKKSRSKRAATLRFGIIEGRPRIARVQVLLSNISERPMKYKLKCADDAHIAAMPSGTGYVSARASTRCVLTWHRDRCFTTWSDVPSPRLLLITQFVHGNGSIDAGRTSTRLIARVREREVYASSSPPVEQLMLDAVPDCNADHGSIDITSATIQNFQERNEYDIIETIVHWMRRQSRENLAALSVIIILLYLAILYDSDFNRRRAG</sequence>
<name>A0ABD6ESR6_9BILA</name>
<keyword evidence="3" id="KW-1185">Reference proteome</keyword>
<dbReference type="AlphaFoldDB" id="A0ABD6ESR6"/>
<evidence type="ECO:0000313" key="2">
    <source>
        <dbReference type="EMBL" id="MFH4982896.1"/>
    </source>
</evidence>
<feature type="transmembrane region" description="Helical" evidence="1">
    <location>
        <begin position="232"/>
        <end position="248"/>
    </location>
</feature>
<gene>
    <name evidence="2" type="ORF">AB6A40_009605</name>
</gene>